<evidence type="ECO:0000256" key="7">
    <source>
        <dbReference type="SAM" id="MobiDB-lite"/>
    </source>
</evidence>
<dbReference type="GO" id="GO:0005546">
    <property type="term" value="F:phosphatidylinositol-4,5-bisphosphate binding"/>
    <property type="evidence" value="ECO:0007669"/>
    <property type="project" value="TreeGrafter"/>
</dbReference>
<feature type="compositionally biased region" description="Acidic residues" evidence="7">
    <location>
        <begin position="372"/>
        <end position="402"/>
    </location>
</feature>
<reference evidence="9" key="1">
    <citation type="submission" date="2012-07" db="EMBL/GenBank/DDBJ databases">
        <title>Genome of the Chinese tree shrew, a rising model animal genetically related to primates.</title>
        <authorList>
            <person name="Zhang G."/>
            <person name="Fan Y."/>
            <person name="Yao Y."/>
            <person name="Huang Z."/>
        </authorList>
    </citation>
    <scope>NUCLEOTIDE SEQUENCE [LARGE SCALE GENOMIC DNA]</scope>
</reference>
<feature type="region of interest" description="Disordered" evidence="7">
    <location>
        <begin position="367"/>
        <end position="402"/>
    </location>
</feature>
<comment type="subcellular location">
    <subcellularLocation>
        <location evidence="1">Cell membrane</location>
        <topology evidence="1">Peripheral membrane protein</topology>
    </subcellularLocation>
</comment>
<feature type="compositionally biased region" description="Low complexity" evidence="7">
    <location>
        <begin position="236"/>
        <end position="246"/>
    </location>
</feature>
<feature type="region of interest" description="Disordered" evidence="7">
    <location>
        <begin position="619"/>
        <end position="641"/>
    </location>
</feature>
<evidence type="ECO:0000256" key="1">
    <source>
        <dbReference type="ARBA" id="ARBA00004202"/>
    </source>
</evidence>
<evidence type="ECO:0000256" key="6">
    <source>
        <dbReference type="ARBA" id="ARBA00023136"/>
    </source>
</evidence>
<feature type="region of interest" description="Disordered" evidence="7">
    <location>
        <begin position="225"/>
        <end position="301"/>
    </location>
</feature>
<evidence type="ECO:0000256" key="3">
    <source>
        <dbReference type="ARBA" id="ARBA00022475"/>
    </source>
</evidence>
<dbReference type="InParanoid" id="L8Y506"/>
<feature type="compositionally biased region" description="Basic and acidic residues" evidence="7">
    <location>
        <begin position="225"/>
        <end position="235"/>
    </location>
</feature>
<dbReference type="GO" id="GO:0008013">
    <property type="term" value="F:beta-catenin binding"/>
    <property type="evidence" value="ECO:0007669"/>
    <property type="project" value="TreeGrafter"/>
</dbReference>
<feature type="region of interest" description="Disordered" evidence="7">
    <location>
        <begin position="726"/>
        <end position="755"/>
    </location>
</feature>
<sequence length="1119" mass="122814">METQKDEVAQAKGVAASGDIQNQGADKGAKNKVPEVTDGPVSEFSSSGPGRLKKTAMKLFGGKKGICTLPSFFGGGRSKSSGKGSSKKGLSKSKTHDGLSEASHGLEDVDSEGIGFSLPLPESPSQFPSSLSAHGALETGSRQKTSVTRTIEKAEAEKVPSASKTKKGLKGFFSSLRRHRKNKVTGTEQSDPRTKEPEETRVRPHEHVISALLSHSDDIFKAPIKENAKPQDVPEPKVSPVPESSPLATEKIAYKDPEKTTEACASVLVQPKPVPEASRLEEPHSPETGEKVVAGEVNPPNGPIGDQLSLLFGDVTSLKSFDSLTGCGDIIAEQDIDSMTDSMASGGQRANRDGTKRSSCLVTYQGGGEEMALPDDDDNEQDEEEEEVELEQEEELKEEEEDDDLEYLWVSAHMYLRPNLNLSYHPTTSLGHQGYMLLDPVRSYPGQAAGEILTPQSDQQESAPNSDEGYYDSTTPGFEDDSGEALGLVNRDCLPRDSYSGDALYEFYEPDDNLENSPPEDDCLYDLHGHSSEMFDPFLNFEPFSSSRPPGAMETEEERLVTIQKQLLYWELRREQLEAQEARTQETQSREAHTKETYTQEAHTRENYAREAHTWEAHAREAQTQEARGQEAQDQDTQTWKEKPILEYQMRPLGPSVMGLVAGASQTSHKGTSSAFPATASSEPDWRDFRPLEKRFEGTCSKKDPRTCLMQLFQSDAMFEPDLQEANFGGSPRRAYPTYSPPEEPEEEEVEKEGNATVSFSQALVEFTSNGNLFSSMSCSSDSDSSFTQNLPELPPMVTFDIADVERDGEGKCEENPEFHNDEDLAASLEAFELGYYHKHAFNNYHSRFYQGLPWGVSSLPRYLGLPGMHPRPPPAAMALNRRSRSLDTAETLEQEFSSSHLAQGYLELDELQAQQEDSDEEEEEGEWGRVSPLSLYTEPPRGYDWPAWAPCPLPMGPVPSWISPSQLDRPSSQSPYGQTTCCVPPVTMSVSLAGSDSRAPGESGPHLARPSHLPLPMGPFVNLQPQASQSIRAKPRDVLLSIDDPSCTSSSEGPLLQAKPVGITHGILQLPRVHPEPLQSQPTHYGASSLDLSKERAEQGALLPTSYSSTAMNGNLAK</sequence>
<dbReference type="Proteomes" id="UP000011518">
    <property type="component" value="Unassembled WGS sequence"/>
</dbReference>
<keyword evidence="5" id="KW-0446">Lipid-binding</keyword>
<dbReference type="GO" id="GO:0005886">
    <property type="term" value="C:plasma membrane"/>
    <property type="evidence" value="ECO:0007669"/>
    <property type="project" value="UniProtKB-SubCell"/>
</dbReference>
<feature type="compositionally biased region" description="Polar residues" evidence="7">
    <location>
        <begin position="140"/>
        <end position="149"/>
    </location>
</feature>
<organism evidence="8 9">
    <name type="scientific">Tupaia chinensis</name>
    <name type="common">Chinese tree shrew</name>
    <name type="synonym">Tupaia belangeri chinensis</name>
    <dbReference type="NCBI Taxonomy" id="246437"/>
    <lineage>
        <taxon>Eukaryota</taxon>
        <taxon>Metazoa</taxon>
        <taxon>Chordata</taxon>
        <taxon>Craniata</taxon>
        <taxon>Vertebrata</taxon>
        <taxon>Euteleostomi</taxon>
        <taxon>Mammalia</taxon>
        <taxon>Eutheria</taxon>
        <taxon>Euarchontoglires</taxon>
        <taxon>Scandentia</taxon>
        <taxon>Tupaiidae</taxon>
        <taxon>Tupaia</taxon>
    </lineage>
</organism>
<comment type="similarity">
    <text evidence="2">Belongs to the Amer family.</text>
</comment>
<evidence type="ECO:0000256" key="4">
    <source>
        <dbReference type="ARBA" id="ARBA00022687"/>
    </source>
</evidence>
<dbReference type="FunCoup" id="L8Y506">
    <property type="interactions" value="1868"/>
</dbReference>
<keyword evidence="9" id="KW-1185">Reference proteome</keyword>
<feature type="compositionally biased region" description="Polar residues" evidence="7">
    <location>
        <begin position="1106"/>
        <end position="1119"/>
    </location>
</feature>
<dbReference type="eggNOG" id="ENOG502QT5W">
    <property type="taxonomic scope" value="Eukaryota"/>
</dbReference>
<feature type="compositionally biased region" description="Polar residues" evidence="7">
    <location>
        <begin position="123"/>
        <end position="132"/>
    </location>
</feature>
<dbReference type="STRING" id="246437.L8Y506"/>
<evidence type="ECO:0000256" key="5">
    <source>
        <dbReference type="ARBA" id="ARBA00023121"/>
    </source>
</evidence>
<protein>
    <submittedName>
        <fullName evidence="8">Protein FAM123B</fullName>
    </submittedName>
</protein>
<evidence type="ECO:0000313" key="8">
    <source>
        <dbReference type="EMBL" id="ELV10134.1"/>
    </source>
</evidence>
<feature type="region of interest" description="Disordered" evidence="7">
    <location>
        <begin position="1077"/>
        <end position="1119"/>
    </location>
</feature>
<dbReference type="GO" id="GO:0060828">
    <property type="term" value="P:regulation of canonical Wnt signaling pathway"/>
    <property type="evidence" value="ECO:0007669"/>
    <property type="project" value="TreeGrafter"/>
</dbReference>
<evidence type="ECO:0000313" key="9">
    <source>
        <dbReference type="Proteomes" id="UP000011518"/>
    </source>
</evidence>
<dbReference type="AlphaFoldDB" id="L8Y506"/>
<feature type="compositionally biased region" description="Basic and acidic residues" evidence="7">
    <location>
        <begin position="252"/>
        <end position="261"/>
    </location>
</feature>
<dbReference type="Pfam" id="PF09422">
    <property type="entry name" value="AMER"/>
    <property type="match status" value="1"/>
</dbReference>
<dbReference type="InterPro" id="IPR019003">
    <property type="entry name" value="AMER"/>
</dbReference>
<feature type="region of interest" description="Disordered" evidence="7">
    <location>
        <begin position="1"/>
        <end position="204"/>
    </location>
</feature>
<feature type="compositionally biased region" description="Basic and acidic residues" evidence="7">
    <location>
        <begin position="190"/>
        <end position="204"/>
    </location>
</feature>
<feature type="compositionally biased region" description="Basic and acidic residues" evidence="7">
    <location>
        <begin position="278"/>
        <end position="290"/>
    </location>
</feature>
<feature type="compositionally biased region" description="Basic and acidic residues" evidence="7">
    <location>
        <begin position="619"/>
        <end position="631"/>
    </location>
</feature>
<keyword evidence="4" id="KW-0879">Wnt signaling pathway</keyword>
<keyword evidence="6" id="KW-0472">Membrane</keyword>
<dbReference type="GO" id="GO:0016055">
    <property type="term" value="P:Wnt signaling pathway"/>
    <property type="evidence" value="ECO:0007669"/>
    <property type="project" value="UniProtKB-KW"/>
</dbReference>
<keyword evidence="3" id="KW-1003">Cell membrane</keyword>
<feature type="region of interest" description="Disordered" evidence="7">
    <location>
        <begin position="454"/>
        <end position="483"/>
    </location>
</feature>
<feature type="region of interest" description="Disordered" evidence="7">
    <location>
        <begin position="341"/>
        <end position="360"/>
    </location>
</feature>
<dbReference type="PANTHER" id="PTHR22237">
    <property type="entry name" value="APC MEMBRANE RECRUITMENT PROTEIN 2-RELATED"/>
    <property type="match status" value="1"/>
</dbReference>
<accession>L8Y506</accession>
<feature type="region of interest" description="Disordered" evidence="7">
    <location>
        <begin position="993"/>
        <end position="1012"/>
    </location>
</feature>
<proteinExistence type="inferred from homology"/>
<reference evidence="9" key="2">
    <citation type="journal article" date="2013" name="Nat. Commun.">
        <title>Genome of the Chinese tree shrew.</title>
        <authorList>
            <person name="Fan Y."/>
            <person name="Huang Z.Y."/>
            <person name="Cao C.C."/>
            <person name="Chen C.S."/>
            <person name="Chen Y.X."/>
            <person name="Fan D.D."/>
            <person name="He J."/>
            <person name="Hou H.L."/>
            <person name="Hu L."/>
            <person name="Hu X.T."/>
            <person name="Jiang X.T."/>
            <person name="Lai R."/>
            <person name="Lang Y.S."/>
            <person name="Liang B."/>
            <person name="Liao S.G."/>
            <person name="Mu D."/>
            <person name="Ma Y.Y."/>
            <person name="Niu Y.Y."/>
            <person name="Sun X.Q."/>
            <person name="Xia J.Q."/>
            <person name="Xiao J."/>
            <person name="Xiong Z.Q."/>
            <person name="Xu L."/>
            <person name="Yang L."/>
            <person name="Zhang Y."/>
            <person name="Zhao W."/>
            <person name="Zhao X.D."/>
            <person name="Zheng Y.T."/>
            <person name="Zhou J.M."/>
            <person name="Zhu Y.B."/>
            <person name="Zhang G.J."/>
            <person name="Wang J."/>
            <person name="Yao Y.G."/>
        </authorList>
    </citation>
    <scope>NUCLEOTIDE SEQUENCE [LARGE SCALE GENOMIC DNA]</scope>
</reference>
<dbReference type="KEGG" id="tup:102482410"/>
<evidence type="ECO:0000256" key="2">
    <source>
        <dbReference type="ARBA" id="ARBA00007750"/>
    </source>
</evidence>
<dbReference type="PANTHER" id="PTHR22237:SF0">
    <property type="entry name" value="APC MEMBRANE RECRUITMENT PROTEIN 1"/>
    <property type="match status" value="1"/>
</dbReference>
<feature type="region of interest" description="Disordered" evidence="7">
    <location>
        <begin position="583"/>
        <end position="606"/>
    </location>
</feature>
<name>L8Y506_TUPCH</name>
<dbReference type="EMBL" id="KB368571">
    <property type="protein sequence ID" value="ELV10134.1"/>
    <property type="molecule type" value="Genomic_DNA"/>
</dbReference>
<dbReference type="OrthoDB" id="9898564at2759"/>
<feature type="compositionally biased region" description="Polar residues" evidence="7">
    <location>
        <begin position="454"/>
        <end position="465"/>
    </location>
</feature>
<feature type="compositionally biased region" description="Basic and acidic residues" evidence="7">
    <location>
        <begin position="94"/>
        <end position="107"/>
    </location>
</feature>
<gene>
    <name evidence="8" type="ORF">TREES_T100018321</name>
</gene>